<sequence>MVRYLPTQAKYAYRKILMLINRRALAPQNLYQNTLSLMVGTLTVGVCSERRIAEMHNPAPCPHITRRVCSGPASSSSSSSHKGDPHGYTYDRSTLKMMARIFSESYHVSYGG</sequence>
<dbReference type="Proteomes" id="UP001352852">
    <property type="component" value="Unassembled WGS sequence"/>
</dbReference>
<feature type="region of interest" description="Disordered" evidence="1">
    <location>
        <begin position="66"/>
        <end position="88"/>
    </location>
</feature>
<evidence type="ECO:0000256" key="1">
    <source>
        <dbReference type="SAM" id="MobiDB-lite"/>
    </source>
</evidence>
<name>A0ABU7D8P5_9TELE</name>
<protein>
    <submittedName>
        <fullName evidence="2">Uncharacterized protein</fullName>
    </submittedName>
</protein>
<accession>A0ABU7D8P5</accession>
<evidence type="ECO:0000313" key="3">
    <source>
        <dbReference type="Proteomes" id="UP001352852"/>
    </source>
</evidence>
<keyword evidence="3" id="KW-1185">Reference proteome</keyword>
<proteinExistence type="predicted"/>
<organism evidence="2 3">
    <name type="scientific">Characodon lateralis</name>
    <dbReference type="NCBI Taxonomy" id="208331"/>
    <lineage>
        <taxon>Eukaryota</taxon>
        <taxon>Metazoa</taxon>
        <taxon>Chordata</taxon>
        <taxon>Craniata</taxon>
        <taxon>Vertebrata</taxon>
        <taxon>Euteleostomi</taxon>
        <taxon>Actinopterygii</taxon>
        <taxon>Neopterygii</taxon>
        <taxon>Teleostei</taxon>
        <taxon>Neoteleostei</taxon>
        <taxon>Acanthomorphata</taxon>
        <taxon>Ovalentaria</taxon>
        <taxon>Atherinomorphae</taxon>
        <taxon>Cyprinodontiformes</taxon>
        <taxon>Goodeidae</taxon>
        <taxon>Characodon</taxon>
    </lineage>
</organism>
<dbReference type="EMBL" id="JAHUTJ010017154">
    <property type="protein sequence ID" value="MED6270539.1"/>
    <property type="molecule type" value="Genomic_DNA"/>
</dbReference>
<comment type="caution">
    <text evidence="2">The sequence shown here is derived from an EMBL/GenBank/DDBJ whole genome shotgun (WGS) entry which is preliminary data.</text>
</comment>
<evidence type="ECO:0000313" key="2">
    <source>
        <dbReference type="EMBL" id="MED6270539.1"/>
    </source>
</evidence>
<reference evidence="2 3" key="1">
    <citation type="submission" date="2021-06" db="EMBL/GenBank/DDBJ databases">
        <authorList>
            <person name="Palmer J.M."/>
        </authorList>
    </citation>
    <scope>NUCLEOTIDE SEQUENCE [LARGE SCALE GENOMIC DNA]</scope>
    <source>
        <strain evidence="2 3">CL_MEX2019</strain>
        <tissue evidence="2">Muscle</tissue>
    </source>
</reference>
<gene>
    <name evidence="2" type="ORF">CHARACLAT_011416</name>
</gene>